<proteinExistence type="predicted"/>
<protein>
    <submittedName>
        <fullName evidence="1">7054_t:CDS:1</fullName>
    </submittedName>
</protein>
<organism evidence="1 2">
    <name type="scientific">Acaulospora colombiana</name>
    <dbReference type="NCBI Taxonomy" id="27376"/>
    <lineage>
        <taxon>Eukaryota</taxon>
        <taxon>Fungi</taxon>
        <taxon>Fungi incertae sedis</taxon>
        <taxon>Mucoromycota</taxon>
        <taxon>Glomeromycotina</taxon>
        <taxon>Glomeromycetes</taxon>
        <taxon>Diversisporales</taxon>
        <taxon>Acaulosporaceae</taxon>
        <taxon>Acaulospora</taxon>
    </lineage>
</organism>
<evidence type="ECO:0000313" key="2">
    <source>
        <dbReference type="Proteomes" id="UP000789525"/>
    </source>
</evidence>
<gene>
    <name evidence="1" type="ORF">ACOLOM_LOCUS7629</name>
</gene>
<comment type="caution">
    <text evidence="1">The sequence shown here is derived from an EMBL/GenBank/DDBJ whole genome shotgun (WGS) entry which is preliminary data.</text>
</comment>
<accession>A0ACA9N3S7</accession>
<name>A0ACA9N3S7_9GLOM</name>
<evidence type="ECO:0000313" key="1">
    <source>
        <dbReference type="EMBL" id="CAG8631066.1"/>
    </source>
</evidence>
<keyword evidence="2" id="KW-1185">Reference proteome</keyword>
<dbReference type="Proteomes" id="UP000789525">
    <property type="component" value="Unassembled WGS sequence"/>
</dbReference>
<sequence length="573" mass="64506">MGVEMRDGPDVPPIYVVTSRPWTALGDDPKAQREETAFLVSTSQSLEVDNRRWHTSWAQGGWRPIGGFTGLNDQLRPLGPKLVSAQSWSGVLNLGTGLGADCQSLVTTTSPQFRPFHPMPQIMGLQLPVELWRIILFEAVATSILPYEDPNRTRLQVGLVECIDLFDNSCRAYSEYQTNQSVLTNLRLVCRTWALLLQDFYGLCALTDLNKIMRPSKSREYLSRVERVHIDEMAILGCKCSNRAASLNGTCILLQTSQNDVKPLYPGVKYDFLSKVLHPQVRILSISVGSMNLDEPLASAPNLLALSLHMGIDFVWNATISRTLRGITHLSLSAVTPGAIEKFPPSMTLENTRYLALNLLLVGTHSTRNKASQFIGEWTFPNLHSLILRGIVNQVFLGDVYDFIQGCGKFVSELIMELHWSDAEIDGQPMRIFDGWGWFPNLRVYGTEFDTLIYVDPEEILEYDRPEEAGHLTLLVSGFFPPLEHLQEHIDVLANRLLNWQVSKVIFTETWDSLHDRLTWRGLSRDVRSQDVLRKTKQIMDAIALTSISLHDKMGSKLQSEDGQILWNALSAA</sequence>
<dbReference type="EMBL" id="CAJVPT010018088">
    <property type="protein sequence ID" value="CAG8631066.1"/>
    <property type="molecule type" value="Genomic_DNA"/>
</dbReference>
<reference evidence="1" key="1">
    <citation type="submission" date="2021-06" db="EMBL/GenBank/DDBJ databases">
        <authorList>
            <person name="Kallberg Y."/>
            <person name="Tangrot J."/>
            <person name="Rosling A."/>
        </authorList>
    </citation>
    <scope>NUCLEOTIDE SEQUENCE</scope>
    <source>
        <strain evidence="1">CL356</strain>
    </source>
</reference>